<evidence type="ECO:0000313" key="3">
    <source>
        <dbReference type="EMBL" id="GAH60246.1"/>
    </source>
</evidence>
<gene>
    <name evidence="3" type="ORF">S03H2_35058</name>
</gene>
<name>X1GQS4_9ZZZZ</name>
<dbReference type="InterPro" id="IPR036615">
    <property type="entry name" value="Mur_ligase_C_dom_sf"/>
</dbReference>
<sequence length="60" mass="6521">PIGPRNSNHLDFPGRKPIPGRLEPIDNKNGFNIFVDYAHTEDGLKKVLQALQGIVKGNGG</sequence>
<evidence type="ECO:0000259" key="2">
    <source>
        <dbReference type="Pfam" id="PF02875"/>
    </source>
</evidence>
<evidence type="ECO:0000256" key="1">
    <source>
        <dbReference type="SAM" id="MobiDB-lite"/>
    </source>
</evidence>
<reference evidence="3" key="1">
    <citation type="journal article" date="2014" name="Front. Microbiol.">
        <title>High frequency of phylogenetically diverse reductive dehalogenase-homologous genes in deep subseafloor sedimentary metagenomes.</title>
        <authorList>
            <person name="Kawai M."/>
            <person name="Futagami T."/>
            <person name="Toyoda A."/>
            <person name="Takaki Y."/>
            <person name="Nishi S."/>
            <person name="Hori S."/>
            <person name="Arai W."/>
            <person name="Tsubouchi T."/>
            <person name="Morono Y."/>
            <person name="Uchiyama I."/>
            <person name="Ito T."/>
            <person name="Fujiyama A."/>
            <person name="Inagaki F."/>
            <person name="Takami H."/>
        </authorList>
    </citation>
    <scope>NUCLEOTIDE SEQUENCE</scope>
    <source>
        <strain evidence="3">Expedition CK06-06</strain>
    </source>
</reference>
<dbReference type="GO" id="GO:0016881">
    <property type="term" value="F:acid-amino acid ligase activity"/>
    <property type="evidence" value="ECO:0007669"/>
    <property type="project" value="InterPro"/>
</dbReference>
<dbReference type="EMBL" id="BARU01021423">
    <property type="protein sequence ID" value="GAH60246.1"/>
    <property type="molecule type" value="Genomic_DNA"/>
</dbReference>
<feature type="non-terminal residue" evidence="3">
    <location>
        <position position="1"/>
    </location>
</feature>
<dbReference type="Gene3D" id="3.90.190.20">
    <property type="entry name" value="Mur ligase, C-terminal domain"/>
    <property type="match status" value="1"/>
</dbReference>
<organism evidence="3">
    <name type="scientific">marine sediment metagenome</name>
    <dbReference type="NCBI Taxonomy" id="412755"/>
    <lineage>
        <taxon>unclassified sequences</taxon>
        <taxon>metagenomes</taxon>
        <taxon>ecological metagenomes</taxon>
    </lineage>
</organism>
<comment type="caution">
    <text evidence="3">The sequence shown here is derived from an EMBL/GenBank/DDBJ whole genome shotgun (WGS) entry which is preliminary data.</text>
</comment>
<dbReference type="Pfam" id="PF02875">
    <property type="entry name" value="Mur_ligase_C"/>
    <property type="match status" value="1"/>
</dbReference>
<feature type="region of interest" description="Disordered" evidence="1">
    <location>
        <begin position="1"/>
        <end position="23"/>
    </location>
</feature>
<dbReference type="InterPro" id="IPR004101">
    <property type="entry name" value="Mur_ligase_C"/>
</dbReference>
<feature type="domain" description="Mur ligase C-terminal" evidence="2">
    <location>
        <begin position="20"/>
        <end position="55"/>
    </location>
</feature>
<protein>
    <recommendedName>
        <fullName evidence="2">Mur ligase C-terminal domain-containing protein</fullName>
    </recommendedName>
</protein>
<accession>X1GQS4</accession>
<proteinExistence type="predicted"/>
<dbReference type="AlphaFoldDB" id="X1GQS4"/>
<dbReference type="SUPFAM" id="SSF53244">
    <property type="entry name" value="MurD-like peptide ligases, peptide-binding domain"/>
    <property type="match status" value="1"/>
</dbReference>